<dbReference type="HOGENOM" id="CLU_657489_0_0_1"/>
<evidence type="ECO:0000313" key="2">
    <source>
        <dbReference type="Proteomes" id="UP000054097"/>
    </source>
</evidence>
<dbReference type="AlphaFoldDB" id="A0A0C2X076"/>
<organism evidence="1 2">
    <name type="scientific">Serendipita vermifera MAFF 305830</name>
    <dbReference type="NCBI Taxonomy" id="933852"/>
    <lineage>
        <taxon>Eukaryota</taxon>
        <taxon>Fungi</taxon>
        <taxon>Dikarya</taxon>
        <taxon>Basidiomycota</taxon>
        <taxon>Agaricomycotina</taxon>
        <taxon>Agaricomycetes</taxon>
        <taxon>Sebacinales</taxon>
        <taxon>Serendipitaceae</taxon>
        <taxon>Serendipita</taxon>
    </lineage>
</organism>
<proteinExistence type="predicted"/>
<name>A0A0C2X076_SERVB</name>
<gene>
    <name evidence="1" type="ORF">M408DRAFT_20921</name>
</gene>
<reference evidence="2" key="2">
    <citation type="submission" date="2015-01" db="EMBL/GenBank/DDBJ databases">
        <title>Evolutionary Origins and Diversification of the Mycorrhizal Mutualists.</title>
        <authorList>
            <consortium name="DOE Joint Genome Institute"/>
            <consortium name="Mycorrhizal Genomics Consortium"/>
            <person name="Kohler A."/>
            <person name="Kuo A."/>
            <person name="Nagy L.G."/>
            <person name="Floudas D."/>
            <person name="Copeland A."/>
            <person name="Barry K.W."/>
            <person name="Cichocki N."/>
            <person name="Veneault-Fourrey C."/>
            <person name="LaButti K."/>
            <person name="Lindquist E.A."/>
            <person name="Lipzen A."/>
            <person name="Lundell T."/>
            <person name="Morin E."/>
            <person name="Murat C."/>
            <person name="Riley R."/>
            <person name="Ohm R."/>
            <person name="Sun H."/>
            <person name="Tunlid A."/>
            <person name="Henrissat B."/>
            <person name="Grigoriev I.V."/>
            <person name="Hibbett D.S."/>
            <person name="Martin F."/>
        </authorList>
    </citation>
    <scope>NUCLEOTIDE SEQUENCE [LARGE SCALE GENOMIC DNA]</scope>
    <source>
        <strain evidence="2">MAFF 305830</strain>
    </source>
</reference>
<dbReference type="EMBL" id="KN824281">
    <property type="protein sequence ID" value="KIM31693.1"/>
    <property type="molecule type" value="Genomic_DNA"/>
</dbReference>
<reference evidence="1 2" key="1">
    <citation type="submission" date="2014-04" db="EMBL/GenBank/DDBJ databases">
        <authorList>
            <consortium name="DOE Joint Genome Institute"/>
            <person name="Kuo A."/>
            <person name="Zuccaro A."/>
            <person name="Kohler A."/>
            <person name="Nagy L.G."/>
            <person name="Floudas D."/>
            <person name="Copeland A."/>
            <person name="Barry K.W."/>
            <person name="Cichocki N."/>
            <person name="Veneault-Fourrey C."/>
            <person name="LaButti K."/>
            <person name="Lindquist E.A."/>
            <person name="Lipzen A."/>
            <person name="Lundell T."/>
            <person name="Morin E."/>
            <person name="Murat C."/>
            <person name="Sun H."/>
            <person name="Tunlid A."/>
            <person name="Henrissat B."/>
            <person name="Grigoriev I.V."/>
            <person name="Hibbett D.S."/>
            <person name="Martin F."/>
            <person name="Nordberg H.P."/>
            <person name="Cantor M.N."/>
            <person name="Hua S.X."/>
        </authorList>
    </citation>
    <scope>NUCLEOTIDE SEQUENCE [LARGE SCALE GENOMIC DNA]</scope>
    <source>
        <strain evidence="1 2">MAFF 305830</strain>
    </source>
</reference>
<evidence type="ECO:0000313" key="1">
    <source>
        <dbReference type="EMBL" id="KIM31693.1"/>
    </source>
</evidence>
<sequence>MTRRSVTEVLRDAMSSSRLYRVFSGAKPTPASRSASEFKPNGTNAIPDLFYNDGDESGFLIIAPCAQQSPHSATPMEDGMAENVSSNPAAASQQWYTPEEWPGSLPLPIIPPPEDAHDIQGWVKFFSQSHASSSAVTDSASDGTETVRTPIVTESFTSPVDPGTYSSQQYTSTDAFVAGQETETRDELSYIGDDVVLKYILAGMGVIQVPHNELYQGPSESCFKTDKEDTTCNASSAPATVLEKPAVLDIDKALPELRHRKDPSYTELPTISLITATPRTPTPISTLGPPGVIDPHLEAFSTPMHYHRPQFYARVQSPLVPNGGYRQNHQHVAEEPARPQMHVTSTGLVRGPNQSLFFEPDLSITAVAKLAADEGEFNHADNQLAQSQRDPKLSRSIFRKASSTFRDSLLRWRHSTAS</sequence>
<dbReference type="Proteomes" id="UP000054097">
    <property type="component" value="Unassembled WGS sequence"/>
</dbReference>
<accession>A0A0C2X076</accession>
<protein>
    <submittedName>
        <fullName evidence="1">Uncharacterized protein</fullName>
    </submittedName>
</protein>
<keyword evidence="2" id="KW-1185">Reference proteome</keyword>